<dbReference type="GO" id="GO:0051598">
    <property type="term" value="P:meiotic recombination checkpoint signaling"/>
    <property type="evidence" value="ECO:0007669"/>
    <property type="project" value="TreeGrafter"/>
</dbReference>
<feature type="region of interest" description="Disordered" evidence="6">
    <location>
        <begin position="331"/>
        <end position="351"/>
    </location>
</feature>
<evidence type="ECO:0000256" key="3">
    <source>
        <dbReference type="ARBA" id="ARBA00022454"/>
    </source>
</evidence>
<dbReference type="InterPro" id="IPR003511">
    <property type="entry name" value="HORMA_dom"/>
</dbReference>
<keyword evidence="9" id="KW-1185">Reference proteome</keyword>
<evidence type="ECO:0000259" key="7">
    <source>
        <dbReference type="PROSITE" id="PS50815"/>
    </source>
</evidence>
<accession>A0A0C3H9J4</accession>
<evidence type="ECO:0000313" key="9">
    <source>
        <dbReference type="Proteomes" id="UP000054321"/>
    </source>
</evidence>
<feature type="region of interest" description="Disordered" evidence="6">
    <location>
        <begin position="562"/>
        <end position="651"/>
    </location>
</feature>
<dbReference type="Pfam" id="PF02301">
    <property type="entry name" value="HORMA"/>
    <property type="match status" value="1"/>
</dbReference>
<feature type="domain" description="HORMA" evidence="7">
    <location>
        <begin position="49"/>
        <end position="279"/>
    </location>
</feature>
<dbReference type="PANTHER" id="PTHR48225:SF7">
    <property type="entry name" value="MEIOSIS-SPECIFIC PROTEIN HOP1"/>
    <property type="match status" value="1"/>
</dbReference>
<protein>
    <recommendedName>
        <fullName evidence="7">HORMA domain-containing protein</fullName>
    </recommendedName>
</protein>
<dbReference type="GO" id="GO:0007130">
    <property type="term" value="P:synaptonemal complex assembly"/>
    <property type="evidence" value="ECO:0007669"/>
    <property type="project" value="TreeGrafter"/>
</dbReference>
<dbReference type="Gene3D" id="3.30.900.10">
    <property type="entry name" value="HORMA domain"/>
    <property type="match status" value="1"/>
</dbReference>
<dbReference type="AlphaFoldDB" id="A0A0C3H9J4"/>
<dbReference type="HOGENOM" id="CLU_407076_0_0_1"/>
<name>A0A0C3H9J4_OIDMZ</name>
<dbReference type="OrthoDB" id="1928087at2759"/>
<dbReference type="EMBL" id="KN832872">
    <property type="protein sequence ID" value="KIN04926.1"/>
    <property type="molecule type" value="Genomic_DNA"/>
</dbReference>
<dbReference type="InterPro" id="IPR036570">
    <property type="entry name" value="HORMA_dom_sf"/>
</dbReference>
<dbReference type="InterPro" id="IPR011011">
    <property type="entry name" value="Znf_FYVE_PHD"/>
</dbReference>
<dbReference type="PANTHER" id="PTHR48225">
    <property type="entry name" value="HORMA DOMAIN-CONTAINING PROTEIN 1"/>
    <property type="match status" value="1"/>
</dbReference>
<dbReference type="GO" id="GO:0005694">
    <property type="term" value="C:chromosome"/>
    <property type="evidence" value="ECO:0007669"/>
    <property type="project" value="UniProtKB-SubCell"/>
</dbReference>
<evidence type="ECO:0000256" key="5">
    <source>
        <dbReference type="ARBA" id="ARBA00023254"/>
    </source>
</evidence>
<sequence length="670" mass="74967">MLWDSTTKTKLNVQMLNGKRMPLCTPYRTPAYSTQYAQSLATEIMVDQEQSLELVKTVISAAISNITWIRDVFPNECYESRVYDFSDPDSSYETFMNCQKAFALEKNQNLAYWRVLVRGSDPGVDKFLDWLERGVAHALERKYLSTLQLSFYQCEVTPSDLIEAYVISITYDKGVPSLQLDKESRAGRKSIGTSLLLSDAKLGIRNLINGIIVSAQDLPGELPPNHIADMHITYNDTCPKEYNPPGFRACDNPSFIVNEKLTSRCDSLNTGHHEIQIRLFRKRLREDEFTVAETVPTNPPDPVGTSPPFEMYGGETNESDQNTIKNTDAATRDTAEKTQNTEPLGEIDQPHSYMNRADLDYHNAQVRAQNYSQAIKLRIEQARQQRGAVLALGAGNDLCGVQNVLQKKLQCGICDHLKHVQCYGYLSRPSTSEFVCYSCLLQGENILLSEMKKLCLKRRALYHLRGGDLVSGKDLAAYLSRDEITAKTILGQLECDNVIKRSQPRQKGGKFGQYVFTLINNEAKLQRDYFCPILNIAHHLALVETPVLNILSAQSLPQSIQPHTPWATSQPSLYPSISKRDDSQQLMPQQDIARLGEGSRTQGTPSPGLDDRITSTPQPRTPASEMGRLVPKGKKRPAGTGMGGASRKHIKVSSARSPWLFGRVEDKASL</sequence>
<dbReference type="GO" id="GO:0005634">
    <property type="term" value="C:nucleus"/>
    <property type="evidence" value="ECO:0007669"/>
    <property type="project" value="UniProtKB-SubCell"/>
</dbReference>
<proteinExistence type="predicted"/>
<comment type="subcellular location">
    <subcellularLocation>
        <location evidence="2">Chromosome</location>
    </subcellularLocation>
    <subcellularLocation>
        <location evidence="1">Nucleus</location>
    </subcellularLocation>
</comment>
<dbReference type="Proteomes" id="UP000054321">
    <property type="component" value="Unassembled WGS sequence"/>
</dbReference>
<keyword evidence="5" id="KW-0469">Meiosis</keyword>
<dbReference type="SUPFAM" id="SSF56019">
    <property type="entry name" value="The spindle assembly checkpoint protein mad2"/>
    <property type="match status" value="1"/>
</dbReference>
<organism evidence="8 9">
    <name type="scientific">Oidiodendron maius (strain Zn)</name>
    <dbReference type="NCBI Taxonomy" id="913774"/>
    <lineage>
        <taxon>Eukaryota</taxon>
        <taxon>Fungi</taxon>
        <taxon>Dikarya</taxon>
        <taxon>Ascomycota</taxon>
        <taxon>Pezizomycotina</taxon>
        <taxon>Leotiomycetes</taxon>
        <taxon>Leotiomycetes incertae sedis</taxon>
        <taxon>Myxotrichaceae</taxon>
        <taxon>Oidiodendron</taxon>
    </lineage>
</organism>
<gene>
    <name evidence="8" type="ORF">OIDMADRAFT_177279</name>
</gene>
<dbReference type="PROSITE" id="PS50815">
    <property type="entry name" value="HORMA"/>
    <property type="match status" value="1"/>
</dbReference>
<dbReference type="SUPFAM" id="SSF57903">
    <property type="entry name" value="FYVE/PHD zinc finger"/>
    <property type="match status" value="1"/>
</dbReference>
<dbReference type="InParanoid" id="A0A0C3H9J4"/>
<evidence type="ECO:0000256" key="1">
    <source>
        <dbReference type="ARBA" id="ARBA00004123"/>
    </source>
</evidence>
<keyword evidence="4" id="KW-0539">Nucleus</keyword>
<evidence type="ECO:0000256" key="4">
    <source>
        <dbReference type="ARBA" id="ARBA00023242"/>
    </source>
</evidence>
<dbReference type="STRING" id="913774.A0A0C3H9J4"/>
<reference evidence="9" key="2">
    <citation type="submission" date="2015-01" db="EMBL/GenBank/DDBJ databases">
        <title>Evolutionary Origins and Diversification of the Mycorrhizal Mutualists.</title>
        <authorList>
            <consortium name="DOE Joint Genome Institute"/>
            <consortium name="Mycorrhizal Genomics Consortium"/>
            <person name="Kohler A."/>
            <person name="Kuo A."/>
            <person name="Nagy L.G."/>
            <person name="Floudas D."/>
            <person name="Copeland A."/>
            <person name="Barry K.W."/>
            <person name="Cichocki N."/>
            <person name="Veneault-Fourrey C."/>
            <person name="LaButti K."/>
            <person name="Lindquist E.A."/>
            <person name="Lipzen A."/>
            <person name="Lundell T."/>
            <person name="Morin E."/>
            <person name="Murat C."/>
            <person name="Riley R."/>
            <person name="Ohm R."/>
            <person name="Sun H."/>
            <person name="Tunlid A."/>
            <person name="Henrissat B."/>
            <person name="Grigoriev I.V."/>
            <person name="Hibbett D.S."/>
            <person name="Martin F."/>
        </authorList>
    </citation>
    <scope>NUCLEOTIDE SEQUENCE [LARGE SCALE GENOMIC DNA]</scope>
    <source>
        <strain evidence="9">Zn</strain>
    </source>
</reference>
<reference evidence="8 9" key="1">
    <citation type="submission" date="2014-04" db="EMBL/GenBank/DDBJ databases">
        <authorList>
            <consortium name="DOE Joint Genome Institute"/>
            <person name="Kuo A."/>
            <person name="Martino E."/>
            <person name="Perotto S."/>
            <person name="Kohler A."/>
            <person name="Nagy L.G."/>
            <person name="Floudas D."/>
            <person name="Copeland A."/>
            <person name="Barry K.W."/>
            <person name="Cichocki N."/>
            <person name="Veneault-Fourrey C."/>
            <person name="LaButti K."/>
            <person name="Lindquist E.A."/>
            <person name="Lipzen A."/>
            <person name="Lundell T."/>
            <person name="Morin E."/>
            <person name="Murat C."/>
            <person name="Sun H."/>
            <person name="Tunlid A."/>
            <person name="Henrissat B."/>
            <person name="Grigoriev I.V."/>
            <person name="Hibbett D.S."/>
            <person name="Martin F."/>
            <person name="Nordberg H.P."/>
            <person name="Cantor M.N."/>
            <person name="Hua S.X."/>
        </authorList>
    </citation>
    <scope>NUCLEOTIDE SEQUENCE [LARGE SCALE GENOMIC DNA]</scope>
    <source>
        <strain evidence="8 9">Zn</strain>
    </source>
</reference>
<evidence type="ECO:0000313" key="8">
    <source>
        <dbReference type="EMBL" id="KIN04926.1"/>
    </source>
</evidence>
<dbReference type="InterPro" id="IPR051294">
    <property type="entry name" value="HORMA_MeioticProgression"/>
</dbReference>
<evidence type="ECO:0000256" key="6">
    <source>
        <dbReference type="SAM" id="MobiDB-lite"/>
    </source>
</evidence>
<keyword evidence="3" id="KW-0158">Chromosome</keyword>
<evidence type="ECO:0000256" key="2">
    <source>
        <dbReference type="ARBA" id="ARBA00004286"/>
    </source>
</evidence>
<feature type="compositionally biased region" description="Polar residues" evidence="6">
    <location>
        <begin position="562"/>
        <end position="575"/>
    </location>
</feature>